<evidence type="ECO:0000256" key="5">
    <source>
        <dbReference type="SAM" id="MobiDB-lite"/>
    </source>
</evidence>
<reference evidence="6" key="1">
    <citation type="submission" date="2021-03" db="EMBL/GenBank/DDBJ databases">
        <authorList>
            <person name="Tagirdzhanova G."/>
        </authorList>
    </citation>
    <scope>NUCLEOTIDE SEQUENCE</scope>
</reference>
<comment type="subcellular location">
    <subcellularLocation>
        <location evidence="4">Peroxisome membrane</location>
    </subcellularLocation>
</comment>
<dbReference type="EMBL" id="CAJPDS010000002">
    <property type="protein sequence ID" value="CAF9903985.1"/>
    <property type="molecule type" value="Genomic_DNA"/>
</dbReference>
<dbReference type="GO" id="GO:0016559">
    <property type="term" value="P:peroxisome fission"/>
    <property type="evidence" value="ECO:0007669"/>
    <property type="project" value="InterPro"/>
</dbReference>
<dbReference type="InterPro" id="IPR008733">
    <property type="entry name" value="PEX11"/>
</dbReference>
<dbReference type="OrthoDB" id="10005898at2759"/>
<sequence length="289" mass="32404">MDALPPPSSSVPIADIKKLRSQLSLRLSKFNTHITHLNRLLVSTPHLDALLSLITYTLTFVTSLPRFSPSPISPFPKRPGPKPRLVALLTLLSDLRITLRLPALLSIYTLTLSTLSSPPRDPYLRLIAYSQLLASTIFQTLENVAYLGDKGVLRSPKTQKWWLWSCRAWALSVMLEGGRLGREWALEGQERKGSEQRERGGSKQSTETKEGQSGEGREKERDEDGEKESKVRQARRARRWWAEVVSNVAYAPLTLHWSLERGLLGEGWVGALGMVAGFVGVREAWRGVE</sequence>
<protein>
    <submittedName>
        <fullName evidence="6">Uncharacterized protein</fullName>
    </submittedName>
</protein>
<proteinExistence type="predicted"/>
<keyword evidence="7" id="KW-1185">Reference proteome</keyword>
<evidence type="ECO:0000313" key="7">
    <source>
        <dbReference type="Proteomes" id="UP000664521"/>
    </source>
</evidence>
<dbReference type="GO" id="GO:0005778">
    <property type="term" value="C:peroxisomal membrane"/>
    <property type="evidence" value="ECO:0007669"/>
    <property type="project" value="UniProtKB-SubCell"/>
</dbReference>
<dbReference type="Pfam" id="PF05648">
    <property type="entry name" value="PEX11"/>
    <property type="match status" value="1"/>
</dbReference>
<accession>A0A8H3I1T6</accession>
<feature type="region of interest" description="Disordered" evidence="5">
    <location>
        <begin position="186"/>
        <end position="230"/>
    </location>
</feature>
<gene>
    <name evidence="6" type="ORF">HETSPECPRED_003292</name>
</gene>
<organism evidence="6 7">
    <name type="scientific">Heterodermia speciosa</name>
    <dbReference type="NCBI Taxonomy" id="116794"/>
    <lineage>
        <taxon>Eukaryota</taxon>
        <taxon>Fungi</taxon>
        <taxon>Dikarya</taxon>
        <taxon>Ascomycota</taxon>
        <taxon>Pezizomycotina</taxon>
        <taxon>Lecanoromycetes</taxon>
        <taxon>OSLEUM clade</taxon>
        <taxon>Lecanoromycetidae</taxon>
        <taxon>Caliciales</taxon>
        <taxon>Physciaceae</taxon>
        <taxon>Heterodermia</taxon>
    </lineage>
</organism>
<evidence type="ECO:0000256" key="3">
    <source>
        <dbReference type="ARBA" id="ARBA00023140"/>
    </source>
</evidence>
<dbReference type="Proteomes" id="UP000664521">
    <property type="component" value="Unassembled WGS sequence"/>
</dbReference>
<dbReference type="PANTHER" id="PTHR12652">
    <property type="entry name" value="PEROXISOMAL BIOGENESIS FACTOR 11"/>
    <property type="match status" value="1"/>
</dbReference>
<comment type="caution">
    <text evidence="6">The sequence shown here is derived from an EMBL/GenBank/DDBJ whole genome shotgun (WGS) entry which is preliminary data.</text>
</comment>
<evidence type="ECO:0000313" key="6">
    <source>
        <dbReference type="EMBL" id="CAF9903985.1"/>
    </source>
</evidence>
<keyword evidence="2" id="KW-0472">Membrane</keyword>
<keyword evidence="1" id="KW-0962">Peroxisome biogenesis</keyword>
<dbReference type="AlphaFoldDB" id="A0A8H3I1T6"/>
<keyword evidence="3" id="KW-0576">Peroxisome</keyword>
<evidence type="ECO:0000256" key="4">
    <source>
        <dbReference type="ARBA" id="ARBA00046271"/>
    </source>
</evidence>
<evidence type="ECO:0000256" key="2">
    <source>
        <dbReference type="ARBA" id="ARBA00023136"/>
    </source>
</evidence>
<evidence type="ECO:0000256" key="1">
    <source>
        <dbReference type="ARBA" id="ARBA00022593"/>
    </source>
</evidence>
<name>A0A8H3I1T6_9LECA</name>
<dbReference type="PANTHER" id="PTHR12652:SF25">
    <property type="entry name" value="MICROBODY (PEROXISOME) PROLIFERATION PROTEIN PEROXIN 11C (EUROFUNG)"/>
    <property type="match status" value="1"/>
</dbReference>